<evidence type="ECO:0000259" key="1">
    <source>
        <dbReference type="Pfam" id="PF07883"/>
    </source>
</evidence>
<protein>
    <recommendedName>
        <fullName evidence="1">Cupin type-2 domain-containing protein</fullName>
    </recommendedName>
</protein>
<dbReference type="Proteomes" id="UP000035900">
    <property type="component" value="Unassembled WGS sequence"/>
</dbReference>
<reference evidence="2 3" key="1">
    <citation type="journal article" date="2004" name="Int. J. Syst. Evol. Microbiol.">
        <title>Kaistella koreensis gen. nov., sp. nov., a novel member of the Chryseobacterium-Bergeyella-Riemerella branch.</title>
        <authorList>
            <person name="Kim M.K."/>
            <person name="Im W.T."/>
            <person name="Shin Y.K."/>
            <person name="Lim J.H."/>
            <person name="Kim S.H."/>
            <person name="Lee B.C."/>
            <person name="Park M.Y."/>
            <person name="Lee K.Y."/>
            <person name="Lee S.T."/>
        </authorList>
    </citation>
    <scope>NUCLEOTIDE SEQUENCE [LARGE SCALE GENOMIC DNA]</scope>
    <source>
        <strain evidence="2 3">CCUG 49689</strain>
    </source>
</reference>
<evidence type="ECO:0000313" key="3">
    <source>
        <dbReference type="Proteomes" id="UP000035900"/>
    </source>
</evidence>
<dbReference type="AlphaFoldDB" id="A0A0J7J1V2"/>
<dbReference type="InterPro" id="IPR011051">
    <property type="entry name" value="RmlC_Cupin_sf"/>
</dbReference>
<evidence type="ECO:0000313" key="2">
    <source>
        <dbReference type="EMBL" id="KMQ72019.1"/>
    </source>
</evidence>
<dbReference type="InterPro" id="IPR014710">
    <property type="entry name" value="RmlC-like_jellyroll"/>
</dbReference>
<dbReference type="InterPro" id="IPR013096">
    <property type="entry name" value="Cupin_2"/>
</dbReference>
<dbReference type="OrthoDB" id="4411894at2"/>
<proteinExistence type="predicted"/>
<sequence length="98" mass="11261">MNILENITFSTEKPNVLYLRKNEKVKYFAIALGKNAVLKKHTAPVVSTLVVLKGEINFILDGKVHHLKPFDVFEIPLDIEHEVHGLFDENLFTVNQEF</sequence>
<keyword evidence="3" id="KW-1185">Reference proteome</keyword>
<dbReference type="Pfam" id="PF07883">
    <property type="entry name" value="Cupin_2"/>
    <property type="match status" value="1"/>
</dbReference>
<comment type="caution">
    <text evidence="2">The sequence shown here is derived from an EMBL/GenBank/DDBJ whole genome shotgun (WGS) entry which is preliminary data.</text>
</comment>
<dbReference type="Gene3D" id="2.60.120.10">
    <property type="entry name" value="Jelly Rolls"/>
    <property type="match status" value="1"/>
</dbReference>
<gene>
    <name evidence="2" type="ORF">ACM44_03070</name>
</gene>
<accession>A0A0J7J1V2</accession>
<name>A0A0J7J1V2_9FLAO</name>
<dbReference type="EMBL" id="LFNG01000004">
    <property type="protein sequence ID" value="KMQ72019.1"/>
    <property type="molecule type" value="Genomic_DNA"/>
</dbReference>
<feature type="domain" description="Cupin type-2" evidence="1">
    <location>
        <begin position="39"/>
        <end position="90"/>
    </location>
</feature>
<organism evidence="2 3">
    <name type="scientific">Chryseobacterium koreense CCUG 49689</name>
    <dbReference type="NCBI Taxonomy" id="1304281"/>
    <lineage>
        <taxon>Bacteria</taxon>
        <taxon>Pseudomonadati</taxon>
        <taxon>Bacteroidota</taxon>
        <taxon>Flavobacteriia</taxon>
        <taxon>Flavobacteriales</taxon>
        <taxon>Weeksellaceae</taxon>
        <taxon>Chryseobacterium group</taxon>
        <taxon>Chryseobacterium</taxon>
    </lineage>
</organism>
<dbReference type="SUPFAM" id="SSF51182">
    <property type="entry name" value="RmlC-like cupins"/>
    <property type="match status" value="1"/>
</dbReference>
<dbReference type="PATRIC" id="fig|1304281.5.peg.664"/>
<dbReference type="RefSeq" id="WP_048498642.1">
    <property type="nucleotide sequence ID" value="NZ_LFNG01000004.1"/>
</dbReference>
<dbReference type="STRING" id="1304281.ACM44_03070"/>